<evidence type="ECO:0000256" key="2">
    <source>
        <dbReference type="ARBA" id="ARBA00012809"/>
    </source>
</evidence>
<dbReference type="InterPro" id="IPR004651">
    <property type="entry name" value="HisF"/>
</dbReference>
<evidence type="ECO:0000256" key="4">
    <source>
        <dbReference type="ARBA" id="ARBA00022729"/>
    </source>
</evidence>
<comment type="pathway">
    <text evidence="1">Amino-acid biosynthesis; L-histidine biosynthesis; L-histidine from 5-phospho-alpha-D-ribose 1-diphosphate: step 5/9.</text>
</comment>
<sequence length="224" mass="23486">VGDPINAVRIFNEKEVDELIVIDIDAGRAGVSIPLKLITRIAGECFMPMTYGGGIRTLDQIAEIMAAGVEKVSINRAAVADRGFVARAAKRFGSQSIVVSIDVRRRLFGQYEICVDGGRRRAGLEPVSLALELESEGAGEILLTSINQEGTMTGYDVDLVRRVASAVSIPVIACGGAGSIDDVIGVVCDAGAAAAAVGSMAVYQGRNRGVLIGFPTRKQLAPLL</sequence>
<evidence type="ECO:0000256" key="3">
    <source>
        <dbReference type="ARBA" id="ARBA00022605"/>
    </source>
</evidence>
<dbReference type="AlphaFoldDB" id="A0A381RHP8"/>
<evidence type="ECO:0000256" key="7">
    <source>
        <dbReference type="ARBA" id="ARBA00047838"/>
    </source>
</evidence>
<dbReference type="InterPro" id="IPR006062">
    <property type="entry name" value="His_biosynth"/>
</dbReference>
<name>A0A381RHP8_9ZZZZ</name>
<feature type="non-terminal residue" evidence="8">
    <location>
        <position position="1"/>
    </location>
</feature>
<dbReference type="InterPro" id="IPR013785">
    <property type="entry name" value="Aldolase_TIM"/>
</dbReference>
<dbReference type="CDD" id="cd04731">
    <property type="entry name" value="HisF"/>
    <property type="match status" value="1"/>
</dbReference>
<dbReference type="GO" id="GO:0000105">
    <property type="term" value="P:L-histidine biosynthetic process"/>
    <property type="evidence" value="ECO:0007669"/>
    <property type="project" value="UniProtKB-UniPathway"/>
</dbReference>
<proteinExistence type="predicted"/>
<dbReference type="PANTHER" id="PTHR21235">
    <property type="entry name" value="IMIDAZOLE GLYCEROL PHOSPHATE SYNTHASE SUBUNIT HISF/H IGP SYNTHASE SUBUNIT HISF/H"/>
    <property type="match status" value="1"/>
</dbReference>
<keyword evidence="4" id="KW-0732">Signal</keyword>
<comment type="catalytic activity">
    <reaction evidence="7">
        <text>5-[(5-phospho-1-deoxy-D-ribulos-1-ylimino)methylamino]-1-(5-phospho-beta-D-ribosyl)imidazole-4-carboxamide + L-glutamine = D-erythro-1-(imidazol-4-yl)glycerol 3-phosphate + 5-amino-1-(5-phospho-beta-D-ribosyl)imidazole-4-carboxamide + L-glutamate + H(+)</text>
        <dbReference type="Rhea" id="RHEA:24793"/>
        <dbReference type="ChEBI" id="CHEBI:15378"/>
        <dbReference type="ChEBI" id="CHEBI:29985"/>
        <dbReference type="ChEBI" id="CHEBI:58278"/>
        <dbReference type="ChEBI" id="CHEBI:58359"/>
        <dbReference type="ChEBI" id="CHEBI:58475"/>
        <dbReference type="ChEBI" id="CHEBI:58525"/>
        <dbReference type="EC" id="4.3.2.10"/>
    </reaction>
</comment>
<dbReference type="SUPFAM" id="SSF51366">
    <property type="entry name" value="Ribulose-phoshate binding barrel"/>
    <property type="match status" value="1"/>
</dbReference>
<dbReference type="InterPro" id="IPR050064">
    <property type="entry name" value="IGPS_HisA/HisF"/>
</dbReference>
<dbReference type="PROSITE" id="PS01039">
    <property type="entry name" value="SBP_BACTERIAL_3"/>
    <property type="match status" value="1"/>
</dbReference>
<accession>A0A381RHP8</accession>
<dbReference type="EMBL" id="UINC01001896">
    <property type="protein sequence ID" value="SUZ90458.1"/>
    <property type="molecule type" value="Genomic_DNA"/>
</dbReference>
<dbReference type="Pfam" id="PF00977">
    <property type="entry name" value="His_biosynth"/>
    <property type="match status" value="1"/>
</dbReference>
<dbReference type="GO" id="GO:0000107">
    <property type="term" value="F:imidazoleglycerol-phosphate synthase activity"/>
    <property type="evidence" value="ECO:0007669"/>
    <property type="project" value="InterPro"/>
</dbReference>
<dbReference type="UniPathway" id="UPA00031">
    <property type="reaction ID" value="UER00010"/>
</dbReference>
<evidence type="ECO:0000256" key="6">
    <source>
        <dbReference type="ARBA" id="ARBA00023239"/>
    </source>
</evidence>
<dbReference type="PANTHER" id="PTHR21235:SF2">
    <property type="entry name" value="IMIDAZOLE GLYCEROL PHOSPHATE SYNTHASE HISHF"/>
    <property type="match status" value="1"/>
</dbReference>
<evidence type="ECO:0000256" key="1">
    <source>
        <dbReference type="ARBA" id="ARBA00005091"/>
    </source>
</evidence>
<dbReference type="Gene3D" id="3.20.20.70">
    <property type="entry name" value="Aldolase class I"/>
    <property type="match status" value="1"/>
</dbReference>
<keyword evidence="6" id="KW-0456">Lyase</keyword>
<gene>
    <name evidence="8" type="ORF">METZ01_LOCUS43312</name>
</gene>
<organism evidence="8">
    <name type="scientific">marine metagenome</name>
    <dbReference type="NCBI Taxonomy" id="408172"/>
    <lineage>
        <taxon>unclassified sequences</taxon>
        <taxon>metagenomes</taxon>
        <taxon>ecological metagenomes</taxon>
    </lineage>
</organism>
<dbReference type="InterPro" id="IPR011060">
    <property type="entry name" value="RibuloseP-bd_barrel"/>
</dbReference>
<reference evidence="8" key="1">
    <citation type="submission" date="2018-05" db="EMBL/GenBank/DDBJ databases">
        <authorList>
            <person name="Lanie J.A."/>
            <person name="Ng W.-L."/>
            <person name="Kazmierczak K.M."/>
            <person name="Andrzejewski T.M."/>
            <person name="Davidsen T.M."/>
            <person name="Wayne K.J."/>
            <person name="Tettelin H."/>
            <person name="Glass J.I."/>
            <person name="Rusch D."/>
            <person name="Podicherti R."/>
            <person name="Tsui H.-C.T."/>
            <person name="Winkler M.E."/>
        </authorList>
    </citation>
    <scope>NUCLEOTIDE SEQUENCE</scope>
</reference>
<dbReference type="InterPro" id="IPR018313">
    <property type="entry name" value="SBP_3_CS"/>
</dbReference>
<evidence type="ECO:0000256" key="5">
    <source>
        <dbReference type="ARBA" id="ARBA00023102"/>
    </source>
</evidence>
<dbReference type="GO" id="GO:0016829">
    <property type="term" value="F:lyase activity"/>
    <property type="evidence" value="ECO:0007669"/>
    <property type="project" value="UniProtKB-KW"/>
</dbReference>
<keyword evidence="5" id="KW-0368">Histidine biosynthesis</keyword>
<protein>
    <recommendedName>
        <fullName evidence="2">imidazole glycerol-phosphate synthase</fullName>
        <ecNumber evidence="2">4.3.2.10</ecNumber>
    </recommendedName>
</protein>
<evidence type="ECO:0000313" key="8">
    <source>
        <dbReference type="EMBL" id="SUZ90458.1"/>
    </source>
</evidence>
<dbReference type="EC" id="4.3.2.10" evidence="2"/>
<keyword evidence="3" id="KW-0028">Amino-acid biosynthesis</keyword>